<keyword evidence="3" id="KW-1185">Reference proteome</keyword>
<dbReference type="EnsemblMetazoa" id="AMAM016929-RA">
    <property type="protein sequence ID" value="AMAM016929-PA"/>
    <property type="gene ID" value="AMAM016929"/>
</dbReference>
<organism evidence="2 3">
    <name type="scientific">Anopheles maculatus</name>
    <dbReference type="NCBI Taxonomy" id="74869"/>
    <lineage>
        <taxon>Eukaryota</taxon>
        <taxon>Metazoa</taxon>
        <taxon>Ecdysozoa</taxon>
        <taxon>Arthropoda</taxon>
        <taxon>Hexapoda</taxon>
        <taxon>Insecta</taxon>
        <taxon>Pterygota</taxon>
        <taxon>Neoptera</taxon>
        <taxon>Endopterygota</taxon>
        <taxon>Diptera</taxon>
        <taxon>Nematocera</taxon>
        <taxon>Culicoidea</taxon>
        <taxon>Culicidae</taxon>
        <taxon>Anophelinae</taxon>
        <taxon>Anopheles</taxon>
        <taxon>Anopheles maculatus group</taxon>
    </lineage>
</organism>
<reference evidence="2" key="2">
    <citation type="submission" date="2020-05" db="UniProtKB">
        <authorList>
            <consortium name="EnsemblMetazoa"/>
        </authorList>
    </citation>
    <scope>IDENTIFICATION</scope>
    <source>
        <strain evidence="2">maculatus3</strain>
    </source>
</reference>
<sequence length="233" mass="26488">MSSSVDYWLSAEYRRHEDDIVGDASPAKALSKKLITVMASWREKFDKKAESIALWFVRQSNSYATRSVSNKLKAEGMTVNFRITPEVQTVLDSLYETQVGLIKSIPEQYLTQVQTLVQQSVTNGRDVGFLKEELKKRYGITERRAKVIARDQNAKASNAISRERCKSAGITHGIWVHRAGGSKSYRDSHLKMSGERFELAKGCYDPHERRYVHAGELINCKCDFKPEIPRPGE</sequence>
<evidence type="ECO:0000313" key="2">
    <source>
        <dbReference type="EnsemblMetazoa" id="AMAM016929-PA"/>
    </source>
</evidence>
<feature type="domain" description="Phage head morphogenesis" evidence="1">
    <location>
        <begin position="112"/>
        <end position="223"/>
    </location>
</feature>
<dbReference type="AlphaFoldDB" id="A0A182T062"/>
<evidence type="ECO:0000259" key="1">
    <source>
        <dbReference type="Pfam" id="PF04233"/>
    </source>
</evidence>
<name>A0A182T062_9DIPT</name>
<accession>A0A182T062</accession>
<proteinExistence type="predicted"/>
<evidence type="ECO:0000313" key="3">
    <source>
        <dbReference type="Proteomes" id="UP000075901"/>
    </source>
</evidence>
<protein>
    <submittedName>
        <fullName evidence="2">Phage_Mu_F domain-containing protein</fullName>
    </submittedName>
</protein>
<reference evidence="3" key="1">
    <citation type="submission" date="2013-09" db="EMBL/GenBank/DDBJ databases">
        <title>The Genome Sequence of Anopheles maculatus species B.</title>
        <authorList>
            <consortium name="The Broad Institute Genomics Platform"/>
            <person name="Neafsey D.E."/>
            <person name="Besansky N."/>
            <person name="Howell P."/>
            <person name="Walton C."/>
            <person name="Young S.K."/>
            <person name="Zeng Q."/>
            <person name="Gargeya S."/>
            <person name="Fitzgerald M."/>
            <person name="Haas B."/>
            <person name="Abouelleil A."/>
            <person name="Allen A.W."/>
            <person name="Alvarado L."/>
            <person name="Arachchi H.M."/>
            <person name="Berlin A.M."/>
            <person name="Chapman S.B."/>
            <person name="Gainer-Dewar J."/>
            <person name="Goldberg J."/>
            <person name="Griggs A."/>
            <person name="Gujja S."/>
            <person name="Hansen M."/>
            <person name="Howarth C."/>
            <person name="Imamovic A."/>
            <person name="Ireland A."/>
            <person name="Larimer J."/>
            <person name="McCowan C."/>
            <person name="Murphy C."/>
            <person name="Pearson M."/>
            <person name="Poon T.W."/>
            <person name="Priest M."/>
            <person name="Roberts A."/>
            <person name="Saif S."/>
            <person name="Shea T."/>
            <person name="Sisk P."/>
            <person name="Sykes S."/>
            <person name="Wortman J."/>
            <person name="Nusbaum C."/>
            <person name="Birren B."/>
        </authorList>
    </citation>
    <scope>NUCLEOTIDE SEQUENCE [LARGE SCALE GENOMIC DNA]</scope>
    <source>
        <strain evidence="3">maculatus3</strain>
    </source>
</reference>
<dbReference type="InterPro" id="IPR006528">
    <property type="entry name" value="Phage_head_morphogenesis_dom"/>
</dbReference>
<dbReference type="VEuPathDB" id="VectorBase:AMAM016929"/>
<dbReference type="Proteomes" id="UP000075901">
    <property type="component" value="Unassembled WGS sequence"/>
</dbReference>
<dbReference type="Pfam" id="PF04233">
    <property type="entry name" value="Phage_Mu_F"/>
    <property type="match status" value="1"/>
</dbReference>